<evidence type="ECO:0000313" key="3">
    <source>
        <dbReference type="Proteomes" id="UP001227101"/>
    </source>
</evidence>
<dbReference type="PROSITE" id="PS51819">
    <property type="entry name" value="VOC"/>
    <property type="match status" value="1"/>
</dbReference>
<gene>
    <name evidence="2" type="ORF">QP939_24590</name>
</gene>
<protein>
    <submittedName>
        <fullName evidence="2">VOC family protein</fullName>
    </submittedName>
</protein>
<dbReference type="Pfam" id="PF18029">
    <property type="entry name" value="Glyoxalase_6"/>
    <property type="match status" value="1"/>
</dbReference>
<dbReference type="SUPFAM" id="SSF54593">
    <property type="entry name" value="Glyoxalase/Bleomycin resistance protein/Dihydroxybiphenyl dioxygenase"/>
    <property type="match status" value="1"/>
</dbReference>
<name>A0ABY8Y0S3_9PSEU</name>
<dbReference type="InterPro" id="IPR029068">
    <property type="entry name" value="Glyas_Bleomycin-R_OHBP_Dase"/>
</dbReference>
<sequence>MKLTSTVLGTPEPRALAEFYSKLLGWPIRTDEPEWVTLRPDDGSAGLSFQLETDHIPPVWPPAGGAQQMQLHLDIEVDDLAAATAVATAAGAVVADYQPQDDVRVCFDPAGHPFCFWTRSTT</sequence>
<dbReference type="InterPro" id="IPR041581">
    <property type="entry name" value="Glyoxalase_6"/>
</dbReference>
<accession>A0ABY8Y0S3</accession>
<dbReference type="Gene3D" id="3.10.180.10">
    <property type="entry name" value="2,3-Dihydroxybiphenyl 1,2-Dioxygenase, domain 1"/>
    <property type="match status" value="1"/>
</dbReference>
<organism evidence="2 3">
    <name type="scientific">Amycolatopsis nalaikhensis</name>
    <dbReference type="NCBI Taxonomy" id="715472"/>
    <lineage>
        <taxon>Bacteria</taxon>
        <taxon>Bacillati</taxon>
        <taxon>Actinomycetota</taxon>
        <taxon>Actinomycetes</taxon>
        <taxon>Pseudonocardiales</taxon>
        <taxon>Pseudonocardiaceae</taxon>
        <taxon>Amycolatopsis</taxon>
    </lineage>
</organism>
<keyword evidence="3" id="KW-1185">Reference proteome</keyword>
<evidence type="ECO:0000259" key="1">
    <source>
        <dbReference type="PROSITE" id="PS51819"/>
    </source>
</evidence>
<dbReference type="EMBL" id="CP127173">
    <property type="protein sequence ID" value="WIV61553.1"/>
    <property type="molecule type" value="Genomic_DNA"/>
</dbReference>
<evidence type="ECO:0000313" key="2">
    <source>
        <dbReference type="EMBL" id="WIV61553.1"/>
    </source>
</evidence>
<feature type="domain" description="VOC" evidence="1">
    <location>
        <begin position="2"/>
        <end position="119"/>
    </location>
</feature>
<dbReference type="CDD" id="cd06587">
    <property type="entry name" value="VOC"/>
    <property type="match status" value="1"/>
</dbReference>
<proteinExistence type="predicted"/>
<dbReference type="Proteomes" id="UP001227101">
    <property type="component" value="Chromosome"/>
</dbReference>
<dbReference type="PANTHER" id="PTHR35908:SF1">
    <property type="entry name" value="CONSERVED PROTEIN"/>
    <property type="match status" value="1"/>
</dbReference>
<dbReference type="RefSeq" id="WP_285459161.1">
    <property type="nucleotide sequence ID" value="NZ_CP127173.1"/>
</dbReference>
<dbReference type="InterPro" id="IPR037523">
    <property type="entry name" value="VOC_core"/>
</dbReference>
<dbReference type="PANTHER" id="PTHR35908">
    <property type="entry name" value="HYPOTHETICAL FUSION PROTEIN"/>
    <property type="match status" value="1"/>
</dbReference>
<reference evidence="2 3" key="1">
    <citation type="submission" date="2023-06" db="EMBL/GenBank/DDBJ databases">
        <authorList>
            <person name="Oyuntsetseg B."/>
            <person name="Kim S.B."/>
        </authorList>
    </citation>
    <scope>NUCLEOTIDE SEQUENCE [LARGE SCALE GENOMIC DNA]</scope>
    <source>
        <strain evidence="2 3">2-2</strain>
    </source>
</reference>